<keyword evidence="17" id="KW-1185">Reference proteome</keyword>
<dbReference type="RefSeq" id="WP_142524327.1">
    <property type="nucleotide sequence ID" value="NZ_CABFUZ020000029.1"/>
</dbReference>
<comment type="cofactor">
    <cofactor evidence="11 13">
        <name>FAD</name>
        <dbReference type="ChEBI" id="CHEBI:57692"/>
    </cofactor>
    <text evidence="11 13">Binds 1 FAD per subunit.</text>
</comment>
<name>A0A5E6M531_9BACT</name>
<keyword evidence="8 13" id="KW-0676">Redox-active center</keyword>
<reference evidence="16" key="1">
    <citation type="submission" date="2019-09" db="EMBL/GenBank/DDBJ databases">
        <authorList>
            <person name="Cremers G."/>
        </authorList>
    </citation>
    <scope>NUCLEOTIDE SEQUENCE [LARGE SCALE GENOMIC DNA]</scope>
    <source>
        <strain evidence="16">3B</strain>
    </source>
</reference>
<feature type="disulfide bond" description="Redox-active" evidence="12">
    <location>
        <begin position="45"/>
        <end position="50"/>
    </location>
</feature>
<feature type="domain" description="Pyridine nucleotide-disulphide oxidoreductase dimerisation" evidence="14">
    <location>
        <begin position="348"/>
        <end position="457"/>
    </location>
</feature>
<evidence type="ECO:0000313" key="16">
    <source>
        <dbReference type="EMBL" id="VVM04682.1"/>
    </source>
</evidence>
<dbReference type="Pfam" id="PF07992">
    <property type="entry name" value="Pyr_redox_2"/>
    <property type="match status" value="1"/>
</dbReference>
<protein>
    <recommendedName>
        <fullName evidence="2 13">Dihydrolipoyl dehydrogenase</fullName>
        <ecNumber evidence="2 13">1.8.1.4</ecNumber>
    </recommendedName>
</protein>
<dbReference type="GO" id="GO:0004148">
    <property type="term" value="F:dihydrolipoyl dehydrogenase (NADH) activity"/>
    <property type="evidence" value="ECO:0007669"/>
    <property type="project" value="UniProtKB-EC"/>
</dbReference>
<feature type="domain" description="FAD/NAD(P)-binding" evidence="15">
    <location>
        <begin position="7"/>
        <end position="329"/>
    </location>
</feature>
<dbReference type="InterPro" id="IPR050151">
    <property type="entry name" value="Class-I_Pyr_Nuc-Dis_Oxidored"/>
</dbReference>
<dbReference type="EMBL" id="CABFUZ020000029">
    <property type="protein sequence ID" value="VVM04682.1"/>
    <property type="molecule type" value="Genomic_DNA"/>
</dbReference>
<evidence type="ECO:0000256" key="7">
    <source>
        <dbReference type="ARBA" id="ARBA00023157"/>
    </source>
</evidence>
<feature type="binding site" evidence="11">
    <location>
        <position position="206"/>
    </location>
    <ligand>
        <name>NAD(+)</name>
        <dbReference type="ChEBI" id="CHEBI:57540"/>
    </ligand>
</feature>
<evidence type="ECO:0000256" key="5">
    <source>
        <dbReference type="ARBA" id="ARBA00023002"/>
    </source>
</evidence>
<feature type="binding site" evidence="11">
    <location>
        <begin position="183"/>
        <end position="190"/>
    </location>
    <ligand>
        <name>NAD(+)</name>
        <dbReference type="ChEBI" id="CHEBI:57540"/>
    </ligand>
</feature>
<evidence type="ECO:0000313" key="17">
    <source>
        <dbReference type="Proteomes" id="UP000381693"/>
    </source>
</evidence>
<evidence type="ECO:0000256" key="1">
    <source>
        <dbReference type="ARBA" id="ARBA00007532"/>
    </source>
</evidence>
<sequence length="469" mass="49701">MATKSGYDLVVIGAGPGGYTAALRAAELGLRTAIVERCSQLGGTCLRIGCIPSKALLSWTEAYVFARDRLRGSGIASKGFEVDPTGMHARKEAIVEKLAGGIAFLLRQRGVEVVEGVARITGPQTVAVRQADREEILQGRAILLASGSEPVELPFLPFDRHRVVDSTGALSFPEAPRSLLVIGAGAVGLELGSVWSRLGTEVLVVELLPRIAAGFSPMVSKALQHELEKQKIRFLLGARVTRAEVDEGGVALRVESGGAEQTLVAERVLVAVGRRPCHTDLGLAEAGIGLTPSGRVAVNRLWQTSVPSIYAIGDLIEGPMLAHRAQAEGRVVAELLAGMASRMHYLGIPNVIYTEPEAASVGFSEEELRAADRPYRRGTAYFGANGRALAAEAPEGFVTVLMEERSGKFAGMEIVGSRASELIGIGALALETGASVECLARMIQPHPTFQETVKEAALAALRVRRSKSS</sequence>
<evidence type="ECO:0000256" key="9">
    <source>
        <dbReference type="ARBA" id="ARBA00049187"/>
    </source>
</evidence>
<evidence type="ECO:0000259" key="14">
    <source>
        <dbReference type="Pfam" id="PF02852"/>
    </source>
</evidence>
<evidence type="ECO:0000259" key="15">
    <source>
        <dbReference type="Pfam" id="PF07992"/>
    </source>
</evidence>
<comment type="caution">
    <text evidence="16">The sequence shown here is derived from an EMBL/GenBank/DDBJ whole genome shotgun (WGS) entry which is preliminary data.</text>
</comment>
<feature type="binding site" evidence="11">
    <location>
        <position position="54"/>
    </location>
    <ligand>
        <name>FAD</name>
        <dbReference type="ChEBI" id="CHEBI:57692"/>
    </ligand>
</feature>
<organism evidence="16 17">
    <name type="scientific">Methylacidimicrobium cyclopophantes</name>
    <dbReference type="NCBI Taxonomy" id="1041766"/>
    <lineage>
        <taxon>Bacteria</taxon>
        <taxon>Pseudomonadati</taxon>
        <taxon>Verrucomicrobiota</taxon>
        <taxon>Methylacidimicrobium</taxon>
    </lineage>
</organism>
<comment type="similarity">
    <text evidence="1 13">Belongs to the class-I pyridine nucleotide-disulfide oxidoreductase family.</text>
</comment>
<feature type="binding site" evidence="11">
    <location>
        <position position="314"/>
    </location>
    <ligand>
        <name>FAD</name>
        <dbReference type="ChEBI" id="CHEBI:57692"/>
    </ligand>
</feature>
<evidence type="ECO:0000256" key="8">
    <source>
        <dbReference type="ARBA" id="ARBA00023284"/>
    </source>
</evidence>
<dbReference type="GO" id="GO:0050660">
    <property type="term" value="F:flavin adenine dinucleotide binding"/>
    <property type="evidence" value="ECO:0007669"/>
    <property type="project" value="InterPro"/>
</dbReference>
<dbReference type="Gene3D" id="3.30.390.30">
    <property type="match status" value="1"/>
</dbReference>
<keyword evidence="6 11" id="KW-0520">NAD</keyword>
<evidence type="ECO:0000256" key="3">
    <source>
        <dbReference type="ARBA" id="ARBA00022630"/>
    </source>
</evidence>
<keyword evidence="5 13" id="KW-0560">Oxidoreductase</keyword>
<feature type="active site" description="Proton acceptor" evidence="10">
    <location>
        <position position="446"/>
    </location>
</feature>
<gene>
    <name evidence="16" type="primary">DLD/lpd/pdhD</name>
    <name evidence="16" type="ORF">MAMC_00180</name>
</gene>
<dbReference type="GO" id="GO:0006103">
    <property type="term" value="P:2-oxoglutarate metabolic process"/>
    <property type="evidence" value="ECO:0007669"/>
    <property type="project" value="TreeGrafter"/>
</dbReference>
<evidence type="ECO:0000256" key="4">
    <source>
        <dbReference type="ARBA" id="ARBA00022827"/>
    </source>
</evidence>
<dbReference type="PANTHER" id="PTHR22912">
    <property type="entry name" value="DISULFIDE OXIDOREDUCTASE"/>
    <property type="match status" value="1"/>
</dbReference>
<dbReference type="InterPro" id="IPR023753">
    <property type="entry name" value="FAD/NAD-binding_dom"/>
</dbReference>
<accession>A0A5E6M531</accession>
<dbReference type="PRINTS" id="PR00411">
    <property type="entry name" value="PNDRDTASEI"/>
</dbReference>
<comment type="catalytic activity">
    <reaction evidence="9 13">
        <text>N(6)-[(R)-dihydrolipoyl]-L-lysyl-[protein] + NAD(+) = N(6)-[(R)-lipoyl]-L-lysyl-[protein] + NADH + H(+)</text>
        <dbReference type="Rhea" id="RHEA:15045"/>
        <dbReference type="Rhea" id="RHEA-COMP:10474"/>
        <dbReference type="Rhea" id="RHEA-COMP:10475"/>
        <dbReference type="ChEBI" id="CHEBI:15378"/>
        <dbReference type="ChEBI" id="CHEBI:57540"/>
        <dbReference type="ChEBI" id="CHEBI:57945"/>
        <dbReference type="ChEBI" id="CHEBI:83099"/>
        <dbReference type="ChEBI" id="CHEBI:83100"/>
        <dbReference type="EC" id="1.8.1.4"/>
    </reaction>
</comment>
<dbReference type="FunFam" id="3.30.390.30:FF:000001">
    <property type="entry name" value="Dihydrolipoyl dehydrogenase"/>
    <property type="match status" value="1"/>
</dbReference>
<dbReference type="SUPFAM" id="SSF51905">
    <property type="entry name" value="FAD/NAD(P)-binding domain"/>
    <property type="match status" value="1"/>
</dbReference>
<feature type="binding site" evidence="11">
    <location>
        <position position="273"/>
    </location>
    <ligand>
        <name>NAD(+)</name>
        <dbReference type="ChEBI" id="CHEBI:57540"/>
    </ligand>
</feature>
<dbReference type="InterPro" id="IPR012999">
    <property type="entry name" value="Pyr_OxRdtase_I_AS"/>
</dbReference>
<dbReference type="InterPro" id="IPR004099">
    <property type="entry name" value="Pyr_nucl-diS_OxRdtase_dimer"/>
</dbReference>
<evidence type="ECO:0000256" key="6">
    <source>
        <dbReference type="ARBA" id="ARBA00023027"/>
    </source>
</evidence>
<dbReference type="InterPro" id="IPR001100">
    <property type="entry name" value="Pyr_nuc-diS_OxRdtase"/>
</dbReference>
<dbReference type="Gene3D" id="3.50.50.60">
    <property type="entry name" value="FAD/NAD(P)-binding domain"/>
    <property type="match status" value="2"/>
</dbReference>
<evidence type="ECO:0000256" key="10">
    <source>
        <dbReference type="PIRSR" id="PIRSR000350-2"/>
    </source>
</evidence>
<keyword evidence="7" id="KW-1015">Disulfide bond</keyword>
<feature type="binding site" evidence="11">
    <location>
        <begin position="320"/>
        <end position="323"/>
    </location>
    <ligand>
        <name>FAD</name>
        <dbReference type="ChEBI" id="CHEBI:57692"/>
    </ligand>
</feature>
<dbReference type="AlphaFoldDB" id="A0A5E6M531"/>
<comment type="miscellaneous">
    <text evidence="13">The active site is a redox-active disulfide bond.</text>
</comment>
<evidence type="ECO:0000256" key="12">
    <source>
        <dbReference type="PIRSR" id="PIRSR000350-4"/>
    </source>
</evidence>
<dbReference type="InterPro" id="IPR036188">
    <property type="entry name" value="FAD/NAD-bd_sf"/>
</dbReference>
<dbReference type="NCBIfam" id="TIGR01350">
    <property type="entry name" value="lipoamide_DH"/>
    <property type="match status" value="1"/>
</dbReference>
<keyword evidence="3 13" id="KW-0285">Flavoprotein</keyword>
<dbReference type="InterPro" id="IPR006258">
    <property type="entry name" value="Lipoamide_DH"/>
</dbReference>
<dbReference type="EC" id="1.8.1.4" evidence="2 13"/>
<dbReference type="PRINTS" id="PR00368">
    <property type="entry name" value="FADPNR"/>
</dbReference>
<evidence type="ECO:0000256" key="13">
    <source>
        <dbReference type="RuleBase" id="RU003692"/>
    </source>
</evidence>
<dbReference type="GO" id="GO:0005737">
    <property type="term" value="C:cytoplasm"/>
    <property type="evidence" value="ECO:0007669"/>
    <property type="project" value="UniProtKB-ARBA"/>
</dbReference>
<dbReference type="PIRSF" id="PIRSF000350">
    <property type="entry name" value="Mercury_reductase_MerA"/>
    <property type="match status" value="1"/>
</dbReference>
<proteinExistence type="inferred from homology"/>
<dbReference type="PANTHER" id="PTHR22912:SF151">
    <property type="entry name" value="DIHYDROLIPOYL DEHYDROGENASE, MITOCHONDRIAL"/>
    <property type="match status" value="1"/>
</dbReference>
<keyword evidence="4 11" id="KW-0274">FAD</keyword>
<dbReference type="InterPro" id="IPR016156">
    <property type="entry name" value="FAD/NAD-linked_Rdtase_dimer_sf"/>
</dbReference>
<dbReference type="SUPFAM" id="SSF55424">
    <property type="entry name" value="FAD/NAD-linked reductases, dimerisation (C-terminal) domain"/>
    <property type="match status" value="1"/>
</dbReference>
<evidence type="ECO:0000256" key="2">
    <source>
        <dbReference type="ARBA" id="ARBA00012608"/>
    </source>
</evidence>
<dbReference type="PROSITE" id="PS00076">
    <property type="entry name" value="PYRIDINE_REDOX_1"/>
    <property type="match status" value="1"/>
</dbReference>
<dbReference type="OrthoDB" id="9800167at2"/>
<evidence type="ECO:0000256" key="11">
    <source>
        <dbReference type="PIRSR" id="PIRSR000350-3"/>
    </source>
</evidence>
<dbReference type="Proteomes" id="UP000381693">
    <property type="component" value="Unassembled WGS sequence"/>
</dbReference>
<keyword evidence="11" id="KW-0547">Nucleotide-binding</keyword>
<dbReference type="Pfam" id="PF02852">
    <property type="entry name" value="Pyr_redox_dim"/>
    <property type="match status" value="1"/>
</dbReference>